<dbReference type="Proteomes" id="UP000316852">
    <property type="component" value="Unassembled WGS sequence"/>
</dbReference>
<proteinExistence type="predicted"/>
<feature type="domain" description="DinB-like" evidence="1">
    <location>
        <begin position="35"/>
        <end position="169"/>
    </location>
</feature>
<evidence type="ECO:0000313" key="3">
    <source>
        <dbReference type="Proteomes" id="UP000316852"/>
    </source>
</evidence>
<reference evidence="2 3" key="1">
    <citation type="journal article" date="2019" name="Nat. Microbiol.">
        <title>Mediterranean grassland soil C-N compound turnover is dependent on rainfall and depth, and is mediated by genomically divergent microorganisms.</title>
        <authorList>
            <person name="Diamond S."/>
            <person name="Andeer P.F."/>
            <person name="Li Z."/>
            <person name="Crits-Christoph A."/>
            <person name="Burstein D."/>
            <person name="Anantharaman K."/>
            <person name="Lane K.R."/>
            <person name="Thomas B.C."/>
            <person name="Pan C."/>
            <person name="Northen T.R."/>
            <person name="Banfield J.F."/>
        </authorList>
    </citation>
    <scope>NUCLEOTIDE SEQUENCE [LARGE SCALE GENOMIC DNA]</scope>
    <source>
        <strain evidence="2">WS_6</strain>
    </source>
</reference>
<protein>
    <submittedName>
        <fullName evidence="2">DinB family protein</fullName>
    </submittedName>
</protein>
<evidence type="ECO:0000259" key="1">
    <source>
        <dbReference type="Pfam" id="PF12867"/>
    </source>
</evidence>
<sequence length="178" mass="19624">MPATAAIPRPAADEFFDYYGKYIEKVPGDDALSALSGQIADTSRLLRPLDGARALHRYAPGKWSVKEVIGHLSDTERVFAYRALRIGRGDTTPLAGFDETKYVPMACFDARPLADVLEELESVRTASIALFRSFDAAALVRRGTANDKTVSVRALAWIVAGHELHHRRLLIERYGIGP</sequence>
<dbReference type="SUPFAM" id="SSF109854">
    <property type="entry name" value="DinB/YfiT-like putative metalloenzymes"/>
    <property type="match status" value="1"/>
</dbReference>
<dbReference type="Pfam" id="PF12867">
    <property type="entry name" value="DinB_2"/>
    <property type="match status" value="1"/>
</dbReference>
<gene>
    <name evidence="2" type="ORF">E6K76_10075</name>
</gene>
<accession>A0A538T1S5</accession>
<name>A0A538T1S5_UNCEI</name>
<dbReference type="Gene3D" id="1.20.120.450">
    <property type="entry name" value="dinb family like domain"/>
    <property type="match status" value="1"/>
</dbReference>
<evidence type="ECO:0000313" key="2">
    <source>
        <dbReference type="EMBL" id="TMQ57581.1"/>
    </source>
</evidence>
<organism evidence="2 3">
    <name type="scientific">Eiseniibacteriota bacterium</name>
    <dbReference type="NCBI Taxonomy" id="2212470"/>
    <lineage>
        <taxon>Bacteria</taxon>
        <taxon>Candidatus Eiseniibacteriota</taxon>
    </lineage>
</organism>
<comment type="caution">
    <text evidence="2">The sequence shown here is derived from an EMBL/GenBank/DDBJ whole genome shotgun (WGS) entry which is preliminary data.</text>
</comment>
<dbReference type="EMBL" id="VBOW01000060">
    <property type="protein sequence ID" value="TMQ57581.1"/>
    <property type="molecule type" value="Genomic_DNA"/>
</dbReference>
<dbReference type="AlphaFoldDB" id="A0A538T1S5"/>
<dbReference type="InterPro" id="IPR034660">
    <property type="entry name" value="DinB/YfiT-like"/>
</dbReference>
<dbReference type="InterPro" id="IPR024775">
    <property type="entry name" value="DinB-like"/>
</dbReference>